<dbReference type="RefSeq" id="WP_249333842.1">
    <property type="nucleotide sequence ID" value="NZ_JAANES010000001.1"/>
</dbReference>
<dbReference type="EMBL" id="JAANES010000001">
    <property type="protein sequence ID" value="MBS3018450.1"/>
    <property type="molecule type" value="Genomic_DNA"/>
</dbReference>
<proteinExistence type="predicted"/>
<dbReference type="Pfam" id="PF13692">
    <property type="entry name" value="Glyco_trans_1_4"/>
    <property type="match status" value="1"/>
</dbReference>
<keyword evidence="2" id="KW-1185">Reference proteome</keyword>
<evidence type="ECO:0000313" key="2">
    <source>
        <dbReference type="Proteomes" id="UP001647436"/>
    </source>
</evidence>
<dbReference type="PANTHER" id="PTHR45947:SF14">
    <property type="entry name" value="SLL1723 PROTEIN"/>
    <property type="match status" value="1"/>
</dbReference>
<organism evidence="1 2">
    <name type="scientific">Comamonas brasiliensis</name>
    <dbReference type="NCBI Taxonomy" id="1812482"/>
    <lineage>
        <taxon>Bacteria</taxon>
        <taxon>Pseudomonadati</taxon>
        <taxon>Pseudomonadota</taxon>
        <taxon>Betaproteobacteria</taxon>
        <taxon>Burkholderiales</taxon>
        <taxon>Comamonadaceae</taxon>
        <taxon>Comamonas</taxon>
    </lineage>
</organism>
<dbReference type="Gene3D" id="3.40.50.2000">
    <property type="entry name" value="Glycogen Phosphorylase B"/>
    <property type="match status" value="1"/>
</dbReference>
<comment type="caution">
    <text evidence="1">The sequence shown here is derived from an EMBL/GenBank/DDBJ whole genome shotgun (WGS) entry which is preliminary data.</text>
</comment>
<dbReference type="SUPFAM" id="SSF53756">
    <property type="entry name" value="UDP-Glycosyltransferase/glycogen phosphorylase"/>
    <property type="match status" value="1"/>
</dbReference>
<accession>A0ABS5LPM7</accession>
<name>A0ABS5LPM7_9BURK</name>
<dbReference type="PANTHER" id="PTHR45947">
    <property type="entry name" value="SULFOQUINOVOSYL TRANSFERASE SQD2"/>
    <property type="match status" value="1"/>
</dbReference>
<dbReference type="InterPro" id="IPR050194">
    <property type="entry name" value="Glycosyltransferase_grp1"/>
</dbReference>
<dbReference type="CDD" id="cd03801">
    <property type="entry name" value="GT4_PimA-like"/>
    <property type="match status" value="1"/>
</dbReference>
<sequence length="324" mass="36914">MNGVNSLVRMPRRLKILTWHVHGNYLFNLTQVPHDFWLVVDEQRSMHRTGRSGTLPWGENVHEIAADEIKRADFDLVLYQSRQAWDDDRFRLLTSAQRSLPCIVLEHDPPQHSPTDTRHWCDDVNALLVHVTAYNALMWDNGQVPSRVVEHGVRLLNQPPWTGELQQGLVVVNNIGKRGRRLGLDIYTQMSARLPLRLVGIGSSDVGGAGEVLQQELPQLMTRHRFFFNPIRHTSLGLAVIEAMLLGLPVVGLATTELVTVIQSGHNGFIDTRPEHLVEAMEELLSNRSLALEWGEAGRRTARERFSIDRFIDDWMQVFHWVAG</sequence>
<reference evidence="1 2" key="1">
    <citation type="submission" date="2020-03" db="EMBL/GenBank/DDBJ databases">
        <title>The role of nitrogen metabolism on polyethylene biodegradation.</title>
        <authorList>
            <person name="Peixoto J."/>
            <person name="Vizzotto C.S."/>
            <person name="Ramos A."/>
            <person name="Alves G."/>
            <person name="Steindorff A."/>
            <person name="Kruger R."/>
        </authorList>
    </citation>
    <scope>NUCLEOTIDE SEQUENCE [LARGE SCALE GENOMIC DNA]</scope>
    <source>
        <strain evidence="1 2">PE63</strain>
    </source>
</reference>
<protein>
    <submittedName>
        <fullName evidence="1">Uncharacterized protein</fullName>
    </submittedName>
</protein>
<dbReference type="Proteomes" id="UP001647436">
    <property type="component" value="Unassembled WGS sequence"/>
</dbReference>
<gene>
    <name evidence="1" type="ORF">DJFAAGMI_01182</name>
</gene>
<evidence type="ECO:0000313" key="1">
    <source>
        <dbReference type="EMBL" id="MBS3018450.1"/>
    </source>
</evidence>